<reference evidence="2 3" key="1">
    <citation type="submission" date="2015-01" db="EMBL/GenBank/DDBJ databases">
        <title>Desulfovibrio sp. JC271 draft genome sequence.</title>
        <authorList>
            <person name="Shivani Y."/>
            <person name="Subhash Y."/>
            <person name="Sasikala C."/>
            <person name="Ramana C.V."/>
        </authorList>
    </citation>
    <scope>NUCLEOTIDE SEQUENCE [LARGE SCALE GENOMIC DNA]</scope>
    <source>
        <strain evidence="2 3">JC271</strain>
    </source>
</reference>
<dbReference type="InterPro" id="IPR029032">
    <property type="entry name" value="AhpD-like"/>
</dbReference>
<organism evidence="2 3">
    <name type="scientific">Halodesulfovibrio spirochaetisodalis</name>
    <dbReference type="NCBI Taxonomy" id="1560234"/>
    <lineage>
        <taxon>Bacteria</taxon>
        <taxon>Pseudomonadati</taxon>
        <taxon>Thermodesulfobacteriota</taxon>
        <taxon>Desulfovibrionia</taxon>
        <taxon>Desulfovibrionales</taxon>
        <taxon>Desulfovibrionaceae</taxon>
        <taxon>Halodesulfovibrio</taxon>
    </lineage>
</organism>
<gene>
    <name evidence="2" type="ORF">SP90_07835</name>
</gene>
<proteinExistence type="predicted"/>
<feature type="domain" description="Carboxymuconolactone decarboxylase-like" evidence="1">
    <location>
        <begin position="33"/>
        <end position="114"/>
    </location>
</feature>
<dbReference type="Proteomes" id="UP000091979">
    <property type="component" value="Unassembled WGS sequence"/>
</dbReference>
<dbReference type="InterPro" id="IPR052512">
    <property type="entry name" value="4CMD/NDH-1_regulator"/>
</dbReference>
<keyword evidence="3" id="KW-1185">Reference proteome</keyword>
<dbReference type="PANTHER" id="PTHR33570">
    <property type="entry name" value="4-CARBOXYMUCONOLACTONE DECARBOXYLASE FAMILY PROTEIN"/>
    <property type="match status" value="1"/>
</dbReference>
<comment type="caution">
    <text evidence="2">The sequence shown here is derived from an EMBL/GenBank/DDBJ whole genome shotgun (WGS) entry which is preliminary data.</text>
</comment>
<dbReference type="EMBL" id="JXMS01000011">
    <property type="protein sequence ID" value="OBQ52090.1"/>
    <property type="molecule type" value="Genomic_DNA"/>
</dbReference>
<dbReference type="AlphaFoldDB" id="A0A1B7XDH4"/>
<dbReference type="InterPro" id="IPR003779">
    <property type="entry name" value="CMD-like"/>
</dbReference>
<dbReference type="STRING" id="1560234.SP90_07835"/>
<name>A0A1B7XDH4_9BACT</name>
<dbReference type="Gene3D" id="1.20.1290.10">
    <property type="entry name" value="AhpD-like"/>
    <property type="match status" value="1"/>
</dbReference>
<protein>
    <submittedName>
        <fullName evidence="2">4-carboxymuconolactone decarboxylase</fullName>
    </submittedName>
</protein>
<accession>A0A1B7XDH4</accession>
<dbReference type="Pfam" id="PF02627">
    <property type="entry name" value="CMD"/>
    <property type="match status" value="1"/>
</dbReference>
<dbReference type="GO" id="GO:0051920">
    <property type="term" value="F:peroxiredoxin activity"/>
    <property type="evidence" value="ECO:0007669"/>
    <property type="project" value="InterPro"/>
</dbReference>
<dbReference type="OrthoDB" id="9793083at2"/>
<evidence type="ECO:0000313" key="2">
    <source>
        <dbReference type="EMBL" id="OBQ52090.1"/>
    </source>
</evidence>
<evidence type="ECO:0000313" key="3">
    <source>
        <dbReference type="Proteomes" id="UP000091979"/>
    </source>
</evidence>
<dbReference type="PANTHER" id="PTHR33570:SF10">
    <property type="entry name" value="GAMMA-CARBOXYMUCONOLACTONE DECARBOXYLASE"/>
    <property type="match status" value="1"/>
</dbReference>
<sequence length="129" mass="14222">MKSQRYTDGLKKLHEIDGEAGQKVIESLQSIAPDLAKYTIEFPFGDIYQRDGLTLQQRELVTVAALTALGHSQPQLRVHTHGALNVGCKPEEIVETVIQLAVYAGFPAALNAMFTVKDVFIERGIITVE</sequence>
<evidence type="ECO:0000259" key="1">
    <source>
        <dbReference type="Pfam" id="PF02627"/>
    </source>
</evidence>
<dbReference type="RefSeq" id="WP_066854297.1">
    <property type="nucleotide sequence ID" value="NZ_JXMS01000011.1"/>
</dbReference>
<dbReference type="PATRIC" id="fig|1560234.3.peg.382"/>
<dbReference type="SUPFAM" id="SSF69118">
    <property type="entry name" value="AhpD-like"/>
    <property type="match status" value="1"/>
</dbReference>